<evidence type="ECO:0000313" key="1">
    <source>
        <dbReference type="EMBL" id="MFC5856486.1"/>
    </source>
</evidence>
<accession>A0ABW1E6T5</accession>
<organism evidence="1 2">
    <name type="scientific">Streptomyces chlorus</name>
    <dbReference type="NCBI Taxonomy" id="887452"/>
    <lineage>
        <taxon>Bacteria</taxon>
        <taxon>Bacillati</taxon>
        <taxon>Actinomycetota</taxon>
        <taxon>Actinomycetes</taxon>
        <taxon>Kitasatosporales</taxon>
        <taxon>Streptomycetaceae</taxon>
        <taxon>Streptomyces</taxon>
    </lineage>
</organism>
<keyword evidence="2" id="KW-1185">Reference proteome</keyword>
<sequence length="62" mass="6655">MTHTMGVVRQDAADLAESLLTHDNAELDRPFTILMCDIPRVRPGFHLPLPQVGPADGSDGSA</sequence>
<protein>
    <submittedName>
        <fullName evidence="1">Uncharacterized protein</fullName>
    </submittedName>
</protein>
<dbReference type="EMBL" id="JBHSOA010000120">
    <property type="protein sequence ID" value="MFC5856486.1"/>
    <property type="molecule type" value="Genomic_DNA"/>
</dbReference>
<name>A0ABW1E6T5_9ACTN</name>
<dbReference type="Proteomes" id="UP001596180">
    <property type="component" value="Unassembled WGS sequence"/>
</dbReference>
<proteinExistence type="predicted"/>
<reference evidence="2" key="1">
    <citation type="journal article" date="2019" name="Int. J. Syst. Evol. Microbiol.">
        <title>The Global Catalogue of Microorganisms (GCM) 10K type strain sequencing project: providing services to taxonomists for standard genome sequencing and annotation.</title>
        <authorList>
            <consortium name="The Broad Institute Genomics Platform"/>
            <consortium name="The Broad Institute Genome Sequencing Center for Infectious Disease"/>
            <person name="Wu L."/>
            <person name="Ma J."/>
        </authorList>
    </citation>
    <scope>NUCLEOTIDE SEQUENCE [LARGE SCALE GENOMIC DNA]</scope>
    <source>
        <strain evidence="2">JCM 10411</strain>
    </source>
</reference>
<evidence type="ECO:0000313" key="2">
    <source>
        <dbReference type="Proteomes" id="UP001596180"/>
    </source>
</evidence>
<dbReference type="RefSeq" id="WP_381370925.1">
    <property type="nucleotide sequence ID" value="NZ_JBHSOA010000120.1"/>
</dbReference>
<comment type="caution">
    <text evidence="1">The sequence shown here is derived from an EMBL/GenBank/DDBJ whole genome shotgun (WGS) entry which is preliminary data.</text>
</comment>
<gene>
    <name evidence="1" type="ORF">ACFPZI_33405</name>
</gene>